<dbReference type="PIRSF" id="PIRSF000538">
    <property type="entry name" value="GlpK"/>
    <property type="match status" value="1"/>
</dbReference>
<organism evidence="7 8">
    <name type="scientific">Limosilactobacillus oris DSM 4864</name>
    <dbReference type="NCBI Taxonomy" id="1423779"/>
    <lineage>
        <taxon>Bacteria</taxon>
        <taxon>Bacillati</taxon>
        <taxon>Bacillota</taxon>
        <taxon>Bacilli</taxon>
        <taxon>Lactobacillales</taxon>
        <taxon>Lactobacillaceae</taxon>
        <taxon>Limosilactobacillus</taxon>
    </lineage>
</organism>
<dbReference type="InterPro" id="IPR018485">
    <property type="entry name" value="FGGY_C"/>
</dbReference>
<dbReference type="EMBL" id="AZGE01000001">
    <property type="protein sequence ID" value="KRM17056.1"/>
    <property type="molecule type" value="Genomic_DNA"/>
</dbReference>
<reference evidence="7 8" key="1">
    <citation type="journal article" date="2015" name="Genome Announc.">
        <title>Expanding the biotechnology potential of lactobacilli through comparative genomics of 213 strains and associated genera.</title>
        <authorList>
            <person name="Sun Z."/>
            <person name="Harris H.M."/>
            <person name="McCann A."/>
            <person name="Guo C."/>
            <person name="Argimon S."/>
            <person name="Zhang W."/>
            <person name="Yang X."/>
            <person name="Jeffery I.B."/>
            <person name="Cooney J.C."/>
            <person name="Kagawa T.F."/>
            <person name="Liu W."/>
            <person name="Song Y."/>
            <person name="Salvetti E."/>
            <person name="Wrobel A."/>
            <person name="Rasinkangas P."/>
            <person name="Parkhill J."/>
            <person name="Rea M.C."/>
            <person name="O'Sullivan O."/>
            <person name="Ritari J."/>
            <person name="Douillard F.P."/>
            <person name="Paul Ross R."/>
            <person name="Yang R."/>
            <person name="Briner A.E."/>
            <person name="Felis G.E."/>
            <person name="de Vos W.M."/>
            <person name="Barrangou R."/>
            <person name="Klaenhammer T.R."/>
            <person name="Caufield P.W."/>
            <person name="Cui Y."/>
            <person name="Zhang H."/>
            <person name="O'Toole P.W."/>
        </authorList>
    </citation>
    <scope>NUCLEOTIDE SEQUENCE [LARGE SCALE GENOMIC DNA]</scope>
    <source>
        <strain evidence="7 8">DSM 4864</strain>
    </source>
</reference>
<evidence type="ECO:0000259" key="6">
    <source>
        <dbReference type="Pfam" id="PF02782"/>
    </source>
</evidence>
<dbReference type="InterPro" id="IPR043129">
    <property type="entry name" value="ATPase_NBD"/>
</dbReference>
<evidence type="ECO:0000256" key="2">
    <source>
        <dbReference type="ARBA" id="ARBA00022679"/>
    </source>
</evidence>
<protein>
    <submittedName>
        <fullName evidence="7">Gluconokinase</fullName>
    </submittedName>
</protein>
<proteinExistence type="inferred from homology"/>
<dbReference type="GO" id="GO:0016301">
    <property type="term" value="F:kinase activity"/>
    <property type="evidence" value="ECO:0007669"/>
    <property type="project" value="UniProtKB-KW"/>
</dbReference>
<evidence type="ECO:0000259" key="5">
    <source>
        <dbReference type="Pfam" id="PF00370"/>
    </source>
</evidence>
<dbReference type="PANTHER" id="PTHR43095:SF2">
    <property type="entry name" value="GLUCONOKINASE"/>
    <property type="match status" value="1"/>
</dbReference>
<dbReference type="Pfam" id="PF02782">
    <property type="entry name" value="FGGY_C"/>
    <property type="match status" value="1"/>
</dbReference>
<dbReference type="PROSITE" id="PS00445">
    <property type="entry name" value="FGGY_KINASES_2"/>
    <property type="match status" value="1"/>
</dbReference>
<comment type="caution">
    <text evidence="7">The sequence shown here is derived from an EMBL/GenBank/DDBJ whole genome shotgun (WGS) entry which is preliminary data.</text>
</comment>
<feature type="domain" description="Carbohydrate kinase FGGY C-terminal" evidence="6">
    <location>
        <begin position="257"/>
        <end position="448"/>
    </location>
</feature>
<dbReference type="InterPro" id="IPR050406">
    <property type="entry name" value="FGGY_Carb_Kinase"/>
</dbReference>
<accession>A0A0R1WGR1</accession>
<evidence type="ECO:0000313" key="7">
    <source>
        <dbReference type="EMBL" id="KRM17056.1"/>
    </source>
</evidence>
<dbReference type="PATRIC" id="fig|1423779.3.peg.221"/>
<name>A0A0R1WGR1_9LACO</name>
<keyword evidence="2 4" id="KW-0808">Transferase</keyword>
<evidence type="ECO:0000256" key="3">
    <source>
        <dbReference type="ARBA" id="ARBA00022777"/>
    </source>
</evidence>
<dbReference type="InterPro" id="IPR018483">
    <property type="entry name" value="Carb_kinase_FGGY_CS"/>
</dbReference>
<dbReference type="AlphaFoldDB" id="A0A0R1WGR1"/>
<dbReference type="CDD" id="cd07770">
    <property type="entry name" value="ASKHA_NBD_FGGY_GntK"/>
    <property type="match status" value="1"/>
</dbReference>
<feature type="domain" description="Carbohydrate kinase FGGY N-terminal" evidence="5">
    <location>
        <begin position="3"/>
        <end position="247"/>
    </location>
</feature>
<dbReference type="Pfam" id="PF00370">
    <property type="entry name" value="FGGY_N"/>
    <property type="match status" value="1"/>
</dbReference>
<dbReference type="Proteomes" id="UP000050973">
    <property type="component" value="Unassembled WGS sequence"/>
</dbReference>
<comment type="similarity">
    <text evidence="1 4">Belongs to the FGGY kinase family.</text>
</comment>
<evidence type="ECO:0000256" key="4">
    <source>
        <dbReference type="RuleBase" id="RU003733"/>
    </source>
</evidence>
<keyword evidence="3 4" id="KW-0418">Kinase</keyword>
<dbReference type="SUPFAM" id="SSF53067">
    <property type="entry name" value="Actin-like ATPase domain"/>
    <property type="match status" value="2"/>
</dbReference>
<evidence type="ECO:0000313" key="8">
    <source>
        <dbReference type="Proteomes" id="UP000050973"/>
    </source>
</evidence>
<dbReference type="Gene3D" id="3.30.420.40">
    <property type="match status" value="2"/>
</dbReference>
<dbReference type="PANTHER" id="PTHR43095">
    <property type="entry name" value="SUGAR KINASE"/>
    <property type="match status" value="1"/>
</dbReference>
<evidence type="ECO:0000256" key="1">
    <source>
        <dbReference type="ARBA" id="ARBA00009156"/>
    </source>
</evidence>
<dbReference type="InterPro" id="IPR000577">
    <property type="entry name" value="Carb_kinase_FGGY"/>
</dbReference>
<dbReference type="InterPro" id="IPR018484">
    <property type="entry name" value="FGGY_N"/>
</dbReference>
<dbReference type="GO" id="GO:0005975">
    <property type="term" value="P:carbohydrate metabolic process"/>
    <property type="evidence" value="ECO:0007669"/>
    <property type="project" value="InterPro"/>
</dbReference>
<dbReference type="GO" id="GO:0016773">
    <property type="term" value="F:phosphotransferase activity, alcohol group as acceptor"/>
    <property type="evidence" value="ECO:0007669"/>
    <property type="project" value="InterPro"/>
</dbReference>
<sequence>MNYLIGVDVGTTSTKAVLYDEHAHVIDQFTQGYPLYRDSNGMAEQDPEKMVAAVEQVIHDAGQQIDFANEKLLAVSFSSANQSLILLDEHFQPQSRVITWADTRARNAADQLKRSPLGKQLYAKTGTPIHPMSPLTKLLWLKDTAPERLAAASYFGDIKSYLFYRFFNSFKVDISIASCTGMMNINSGDWDPTALELTGVKKDQLPEIVNGTTQASGLTNEAVAQMGIPAETPFVYGAFDGALSNLGVGAIQQDTVAITIGTSAGVRVITDHPVIDPQERLFCYAVDNGLWVVGGPLNNGGDVYQWAVEHLVTPSAVQNEQTDPFTLANRVIEGEPAGANGLIFLPFLGGERAPLWDANARGSFFGLNNLHTRADMLRAVMEGICMNIATVYQAVCDLVGQPKSVTATGGFARAEVWRQMLADVLNCPVNIPESFESGCLGAITMAMKSLGMVDSLSAVQDFIGEEKSYQPVPETVTVYQKYLPLFQQVEGLLSPAYSTIAKLQRK</sequence>
<dbReference type="RefSeq" id="WP_056983827.1">
    <property type="nucleotide sequence ID" value="NZ_AZGE01000001.1"/>
</dbReference>
<gene>
    <name evidence="7" type="ORF">FC49_GL000218</name>
</gene>